<dbReference type="PROSITE" id="PS00167">
    <property type="entry name" value="TRP_SYNTHASE_ALPHA"/>
    <property type="match status" value="1"/>
</dbReference>
<keyword evidence="11" id="KW-1185">Reference proteome</keyword>
<evidence type="ECO:0000256" key="5">
    <source>
        <dbReference type="ARBA" id="ARBA00023141"/>
    </source>
</evidence>
<keyword evidence="6 8" id="KW-0456">Lyase</keyword>
<comment type="function">
    <text evidence="8">The alpha subunit is responsible for the aldol cleavage of indoleglycerol phosphate to indole and glyceraldehyde 3-phosphate.</text>
</comment>
<dbReference type="Pfam" id="PF00290">
    <property type="entry name" value="Trp_syntA"/>
    <property type="match status" value="1"/>
</dbReference>
<dbReference type="RefSeq" id="WP_087462682.1">
    <property type="nucleotide sequence ID" value="NZ_CP021425.1"/>
</dbReference>
<comment type="subunit">
    <text evidence="2 8">Tetramer of two alpha and two beta chains.</text>
</comment>
<dbReference type="EC" id="4.2.1.20" evidence="8"/>
<dbReference type="GO" id="GO:0004834">
    <property type="term" value="F:tryptophan synthase activity"/>
    <property type="evidence" value="ECO:0007669"/>
    <property type="project" value="UniProtKB-UniRule"/>
</dbReference>
<evidence type="ECO:0000313" key="11">
    <source>
        <dbReference type="Proteomes" id="UP000196027"/>
    </source>
</evidence>
<evidence type="ECO:0000256" key="9">
    <source>
        <dbReference type="RuleBase" id="RU003662"/>
    </source>
</evidence>
<dbReference type="InterPro" id="IPR013785">
    <property type="entry name" value="Aldolase_TIM"/>
</dbReference>
<dbReference type="Proteomes" id="UP000196027">
    <property type="component" value="Chromosome"/>
</dbReference>
<accession>A0A1Y0IC55</accession>
<dbReference type="CDD" id="cd04724">
    <property type="entry name" value="Tryptophan_synthase_alpha"/>
    <property type="match status" value="1"/>
</dbReference>
<reference evidence="10 11" key="1">
    <citation type="submission" date="2017-05" db="EMBL/GenBank/DDBJ databases">
        <title>Genomic insights into alkan degradation activity of Oleiphilus messinensis.</title>
        <authorList>
            <person name="Kozyavkin S.A."/>
            <person name="Slesarev A.I."/>
            <person name="Golyshin P.N."/>
            <person name="Korzhenkov A."/>
            <person name="Golyshina O.N."/>
            <person name="Toshchakov S.V."/>
        </authorList>
    </citation>
    <scope>NUCLEOTIDE SEQUENCE [LARGE SCALE GENOMIC DNA]</scope>
    <source>
        <strain evidence="10 11">ME102</strain>
    </source>
</reference>
<dbReference type="GO" id="GO:0005829">
    <property type="term" value="C:cytosol"/>
    <property type="evidence" value="ECO:0007669"/>
    <property type="project" value="TreeGrafter"/>
</dbReference>
<evidence type="ECO:0000256" key="8">
    <source>
        <dbReference type="HAMAP-Rule" id="MF_00131"/>
    </source>
</evidence>
<comment type="pathway">
    <text evidence="1 8">Amino-acid biosynthesis; L-tryptophan biosynthesis; L-tryptophan from chorismate: step 5/5.</text>
</comment>
<dbReference type="EMBL" id="CP021425">
    <property type="protein sequence ID" value="ARU57830.1"/>
    <property type="molecule type" value="Genomic_DNA"/>
</dbReference>
<dbReference type="KEGG" id="ome:OLMES_3810"/>
<dbReference type="AlphaFoldDB" id="A0A1Y0IC55"/>
<dbReference type="UniPathway" id="UPA00035">
    <property type="reaction ID" value="UER00044"/>
</dbReference>
<protein>
    <recommendedName>
        <fullName evidence="8">Tryptophan synthase alpha chain</fullName>
        <ecNumber evidence="8">4.2.1.20</ecNumber>
    </recommendedName>
</protein>
<evidence type="ECO:0000313" key="10">
    <source>
        <dbReference type="EMBL" id="ARU57830.1"/>
    </source>
</evidence>
<keyword evidence="3 8" id="KW-0028">Amino-acid biosynthesis</keyword>
<evidence type="ECO:0000256" key="3">
    <source>
        <dbReference type="ARBA" id="ARBA00022605"/>
    </source>
</evidence>
<evidence type="ECO:0000256" key="6">
    <source>
        <dbReference type="ARBA" id="ARBA00023239"/>
    </source>
</evidence>
<sequence>MKANRPPHILSHAVVGYPSLSENEQAIDALVANGVRHIELQVPFTDPIADGATLSDASHIAVTNGGSLDHTLALASRIKTKYPEVQLLLMSYLNPLYQYGLDRLITSASKAGISGMIVPDWPIEEAETWIPALDEVNLKPVFMVTAATAEYRLKRIIRASRGLIYAVTQTGVTGAHTTSIQNSAFEMLIQRLRSQLPHETKIIAGFGIRTREDVEYYGQFADITAVCSQYIEWQTTLGYERAAQRIAELM</sequence>
<evidence type="ECO:0000256" key="7">
    <source>
        <dbReference type="ARBA" id="ARBA00049047"/>
    </source>
</evidence>
<feature type="active site" description="Proton acceptor" evidence="8">
    <location>
        <position position="39"/>
    </location>
</feature>
<dbReference type="SUPFAM" id="SSF51366">
    <property type="entry name" value="Ribulose-phoshate binding barrel"/>
    <property type="match status" value="1"/>
</dbReference>
<proteinExistence type="inferred from homology"/>
<comment type="catalytic activity">
    <reaction evidence="7 8">
        <text>(1S,2R)-1-C-(indol-3-yl)glycerol 3-phosphate + L-serine = D-glyceraldehyde 3-phosphate + L-tryptophan + H2O</text>
        <dbReference type="Rhea" id="RHEA:10532"/>
        <dbReference type="ChEBI" id="CHEBI:15377"/>
        <dbReference type="ChEBI" id="CHEBI:33384"/>
        <dbReference type="ChEBI" id="CHEBI:57912"/>
        <dbReference type="ChEBI" id="CHEBI:58866"/>
        <dbReference type="ChEBI" id="CHEBI:59776"/>
        <dbReference type="EC" id="4.2.1.20"/>
    </reaction>
</comment>
<evidence type="ECO:0000256" key="2">
    <source>
        <dbReference type="ARBA" id="ARBA00011270"/>
    </source>
</evidence>
<evidence type="ECO:0000256" key="4">
    <source>
        <dbReference type="ARBA" id="ARBA00022822"/>
    </source>
</evidence>
<name>A0A1Y0IC55_9GAMM</name>
<dbReference type="NCBIfam" id="TIGR00262">
    <property type="entry name" value="trpA"/>
    <property type="match status" value="1"/>
</dbReference>
<keyword evidence="5 8" id="KW-0057">Aromatic amino acid biosynthesis</keyword>
<gene>
    <name evidence="8" type="primary">trpA</name>
    <name evidence="10" type="ORF">OLMES_3810</name>
</gene>
<dbReference type="PANTHER" id="PTHR43406">
    <property type="entry name" value="TRYPTOPHAN SYNTHASE, ALPHA CHAIN"/>
    <property type="match status" value="1"/>
</dbReference>
<dbReference type="InterPro" id="IPR018204">
    <property type="entry name" value="Trp_synthase_alpha_AS"/>
</dbReference>
<dbReference type="PANTHER" id="PTHR43406:SF1">
    <property type="entry name" value="TRYPTOPHAN SYNTHASE ALPHA CHAIN, CHLOROPLASTIC"/>
    <property type="match status" value="1"/>
</dbReference>
<dbReference type="HAMAP" id="MF_00131">
    <property type="entry name" value="Trp_synth_alpha"/>
    <property type="match status" value="1"/>
</dbReference>
<evidence type="ECO:0000256" key="1">
    <source>
        <dbReference type="ARBA" id="ARBA00004733"/>
    </source>
</evidence>
<feature type="active site" description="Proton acceptor" evidence="8">
    <location>
        <position position="50"/>
    </location>
</feature>
<dbReference type="OrthoDB" id="9804578at2"/>
<dbReference type="InterPro" id="IPR011060">
    <property type="entry name" value="RibuloseP-bd_barrel"/>
</dbReference>
<keyword evidence="4 8" id="KW-0822">Tryptophan biosynthesis</keyword>
<comment type="similarity">
    <text evidence="8 9">Belongs to the TrpA family.</text>
</comment>
<dbReference type="Gene3D" id="3.20.20.70">
    <property type="entry name" value="Aldolase class I"/>
    <property type="match status" value="1"/>
</dbReference>
<organism evidence="10 11">
    <name type="scientific">Oleiphilus messinensis</name>
    <dbReference type="NCBI Taxonomy" id="141451"/>
    <lineage>
        <taxon>Bacteria</taxon>
        <taxon>Pseudomonadati</taxon>
        <taxon>Pseudomonadota</taxon>
        <taxon>Gammaproteobacteria</taxon>
        <taxon>Oceanospirillales</taxon>
        <taxon>Oleiphilaceae</taxon>
        <taxon>Oleiphilus</taxon>
    </lineage>
</organism>
<dbReference type="InterPro" id="IPR002028">
    <property type="entry name" value="Trp_synthase_suA"/>
</dbReference>